<dbReference type="SUPFAM" id="SSF53448">
    <property type="entry name" value="Nucleotide-diphospho-sugar transferases"/>
    <property type="match status" value="1"/>
</dbReference>
<name>A0ABR9IYL5_RHIVS</name>
<accession>A0ABR9IYL5</accession>
<gene>
    <name evidence="4" type="ORF">H4W29_005107</name>
</gene>
<protein>
    <submittedName>
        <fullName evidence="4">Lipopolysaccharide biosynthesis glycosyltransferase</fullName>
    </submittedName>
</protein>
<dbReference type="Gene3D" id="3.90.550.10">
    <property type="entry name" value="Spore Coat Polysaccharide Biosynthesis Protein SpsA, Chain A"/>
    <property type="match status" value="1"/>
</dbReference>
<dbReference type="PANTHER" id="PTHR13778">
    <property type="entry name" value="GLYCOSYLTRANSFERASE 8 DOMAIN-CONTAINING PROTEIN"/>
    <property type="match status" value="1"/>
</dbReference>
<dbReference type="InterPro" id="IPR050748">
    <property type="entry name" value="Glycosyltrans_8_dom-fam"/>
</dbReference>
<comment type="caution">
    <text evidence="4">The sequence shown here is derived from an EMBL/GenBank/DDBJ whole genome shotgun (WGS) entry which is preliminary data.</text>
</comment>
<dbReference type="CDD" id="cd04194">
    <property type="entry name" value="GT8_A4GalT_like"/>
    <property type="match status" value="1"/>
</dbReference>
<keyword evidence="1" id="KW-0328">Glycosyltransferase</keyword>
<evidence type="ECO:0000256" key="2">
    <source>
        <dbReference type="ARBA" id="ARBA00022679"/>
    </source>
</evidence>
<keyword evidence="3" id="KW-0479">Metal-binding</keyword>
<dbReference type="Proteomes" id="UP000620262">
    <property type="component" value="Unassembled WGS sequence"/>
</dbReference>
<dbReference type="InterPro" id="IPR029044">
    <property type="entry name" value="Nucleotide-diphossugar_trans"/>
</dbReference>
<evidence type="ECO:0000256" key="3">
    <source>
        <dbReference type="ARBA" id="ARBA00022723"/>
    </source>
</evidence>
<organism evidence="4 5">
    <name type="scientific">Rhizobium viscosum</name>
    <name type="common">Arthrobacter viscosus</name>
    <dbReference type="NCBI Taxonomy" id="1673"/>
    <lineage>
        <taxon>Bacteria</taxon>
        <taxon>Pseudomonadati</taxon>
        <taxon>Pseudomonadota</taxon>
        <taxon>Alphaproteobacteria</taxon>
        <taxon>Hyphomicrobiales</taxon>
        <taxon>Rhizobiaceae</taxon>
        <taxon>Rhizobium/Agrobacterium group</taxon>
        <taxon>Rhizobium</taxon>
    </lineage>
</organism>
<keyword evidence="5" id="KW-1185">Reference proteome</keyword>
<evidence type="ECO:0000256" key="1">
    <source>
        <dbReference type="ARBA" id="ARBA00022676"/>
    </source>
</evidence>
<keyword evidence="2" id="KW-0808">Transferase</keyword>
<sequence>MDQKARVATFNVVNGIDIDVVDFTFPTDTPETAGRWHKSTLARLYLDKLMGEKLERVLYLDADILAVGNVDPLFDVDLNGKAIGAVNDYLIAFPDKIGRLERELGLDPGAGYFNAGVFLMDCAAIRAGGFFETARSLLRSGQCFASNDQDILNIAFRGMWQRLDNRWNVQTGIMPYIRNAVLLHFTGRRKPWDFSVQAGQSAYAEIYSNMLSKTPWSGFVSQRSAIRKAADYLLALGKRAGAMNRSQQLKAHFGASEIPRAERNPGSENSGSHVFHTRGADAWRAFFNRYSHIVLVANSEALDPQRMRTEFPGDTLFVFFNKVYKVLDDSFPGHAILVARSGMMGANIVHRREVDEVLKFFTSDKFLGVLNIRTAPEEHFSPVGAFNGATVMYSDLETLISEHYPPDKIPTSGFALVAWMRELQLTPKIVLAGFSGKRSERWKVFDVHDWTFERTFFRLLARRGIITSAEHATPSRFDLLTRHFPDAKSEEIQAAINDALSTRLDHALALIDGLVSLTKWQRALDQAFRKARPKTRKQRALDREKKQAS</sequence>
<dbReference type="PANTHER" id="PTHR13778:SF47">
    <property type="entry name" value="LIPOPOLYSACCHARIDE 1,3-GALACTOSYLTRANSFERASE"/>
    <property type="match status" value="1"/>
</dbReference>
<evidence type="ECO:0000313" key="4">
    <source>
        <dbReference type="EMBL" id="MBE1507862.1"/>
    </source>
</evidence>
<dbReference type="Pfam" id="PF01501">
    <property type="entry name" value="Glyco_transf_8"/>
    <property type="match status" value="1"/>
</dbReference>
<proteinExistence type="predicted"/>
<dbReference type="EMBL" id="JADBEC010000002">
    <property type="protein sequence ID" value="MBE1507862.1"/>
    <property type="molecule type" value="Genomic_DNA"/>
</dbReference>
<evidence type="ECO:0000313" key="5">
    <source>
        <dbReference type="Proteomes" id="UP000620262"/>
    </source>
</evidence>
<reference evidence="4 5" key="1">
    <citation type="submission" date="2020-10" db="EMBL/GenBank/DDBJ databases">
        <title>Sequencing the genomes of 1000 actinobacteria strains.</title>
        <authorList>
            <person name="Klenk H.-P."/>
        </authorList>
    </citation>
    <scope>NUCLEOTIDE SEQUENCE [LARGE SCALE GENOMIC DNA]</scope>
    <source>
        <strain evidence="4 5">DSM 7307</strain>
    </source>
</reference>
<dbReference type="InterPro" id="IPR002495">
    <property type="entry name" value="Glyco_trans_8"/>
</dbReference>